<accession>A0AA40BEM6</accession>
<dbReference type="AlphaFoldDB" id="A0AA40BEM6"/>
<protein>
    <submittedName>
        <fullName evidence="2">Uncharacterized protein</fullName>
    </submittedName>
</protein>
<gene>
    <name evidence="2" type="ORF">B0T21DRAFT_349506</name>
</gene>
<evidence type="ECO:0000313" key="3">
    <source>
        <dbReference type="Proteomes" id="UP001172159"/>
    </source>
</evidence>
<evidence type="ECO:0000313" key="2">
    <source>
        <dbReference type="EMBL" id="KAK0732503.1"/>
    </source>
</evidence>
<comment type="caution">
    <text evidence="2">The sequence shown here is derived from an EMBL/GenBank/DDBJ whole genome shotgun (WGS) entry which is preliminary data.</text>
</comment>
<feature type="transmembrane region" description="Helical" evidence="1">
    <location>
        <begin position="246"/>
        <end position="274"/>
    </location>
</feature>
<organism evidence="2 3">
    <name type="scientific">Apiosordaria backusii</name>
    <dbReference type="NCBI Taxonomy" id="314023"/>
    <lineage>
        <taxon>Eukaryota</taxon>
        <taxon>Fungi</taxon>
        <taxon>Dikarya</taxon>
        <taxon>Ascomycota</taxon>
        <taxon>Pezizomycotina</taxon>
        <taxon>Sordariomycetes</taxon>
        <taxon>Sordariomycetidae</taxon>
        <taxon>Sordariales</taxon>
        <taxon>Lasiosphaeriaceae</taxon>
        <taxon>Apiosordaria</taxon>
    </lineage>
</organism>
<keyword evidence="1" id="KW-0472">Membrane</keyword>
<dbReference type="EMBL" id="JAUKTV010000008">
    <property type="protein sequence ID" value="KAK0732503.1"/>
    <property type="molecule type" value="Genomic_DNA"/>
</dbReference>
<reference evidence="2" key="1">
    <citation type="submission" date="2023-06" db="EMBL/GenBank/DDBJ databases">
        <title>Genome-scale phylogeny and comparative genomics of the fungal order Sordariales.</title>
        <authorList>
            <consortium name="Lawrence Berkeley National Laboratory"/>
            <person name="Hensen N."/>
            <person name="Bonometti L."/>
            <person name="Westerberg I."/>
            <person name="Brannstrom I.O."/>
            <person name="Guillou S."/>
            <person name="Cros-Aarteil S."/>
            <person name="Calhoun S."/>
            <person name="Haridas S."/>
            <person name="Kuo A."/>
            <person name="Mondo S."/>
            <person name="Pangilinan J."/>
            <person name="Riley R."/>
            <person name="Labutti K."/>
            <person name="Andreopoulos B."/>
            <person name="Lipzen A."/>
            <person name="Chen C."/>
            <person name="Yanf M."/>
            <person name="Daum C."/>
            <person name="Ng V."/>
            <person name="Clum A."/>
            <person name="Steindorff A."/>
            <person name="Ohm R."/>
            <person name="Martin F."/>
            <person name="Silar P."/>
            <person name="Natvig D."/>
            <person name="Lalanne C."/>
            <person name="Gautier V."/>
            <person name="Ament-Velasquez S.L."/>
            <person name="Kruys A."/>
            <person name="Hutchinson M.I."/>
            <person name="Powell A.J."/>
            <person name="Barry K."/>
            <person name="Miller A.N."/>
            <person name="Grigoriev I.V."/>
            <person name="Debuchy R."/>
            <person name="Gladieux P."/>
            <person name="Thoren M.H."/>
            <person name="Johannesson H."/>
        </authorList>
    </citation>
    <scope>NUCLEOTIDE SEQUENCE</scope>
    <source>
        <strain evidence="2">CBS 540.89</strain>
    </source>
</reference>
<name>A0AA40BEM6_9PEZI</name>
<keyword evidence="3" id="KW-1185">Reference proteome</keyword>
<proteinExistence type="predicted"/>
<dbReference type="Proteomes" id="UP001172159">
    <property type="component" value="Unassembled WGS sequence"/>
</dbReference>
<evidence type="ECO:0000256" key="1">
    <source>
        <dbReference type="SAM" id="Phobius"/>
    </source>
</evidence>
<keyword evidence="1" id="KW-1133">Transmembrane helix</keyword>
<keyword evidence="1" id="KW-0812">Transmembrane</keyword>
<sequence>MDSIQPTWQDGVGDMIITVESNFRPGSAPNRVKIKPCCQVRLVVVFGFGRAEWADRRALNLYFNLAFVVEDVHVSSERCSNGLALPTLAKRKSLGRVQLNSSSSPGYSTTAREHPLFLPSSSGADNDPSTVFRCIDLEIFTSILSCRQPAPPLPIQSPCATFCPLPTLHLPSLPRSPFSLLGAAEMAADNSFSAAAFAPSRGVTPCRPLPLIGEEDIEMGGMNRRRRLHAQPITVRSFSLARKCGLGGWIAVFVDLCVFSMALALVLGAVLGLIQ</sequence>